<name>A0AAW1KBF4_SAPOF</name>
<keyword evidence="2" id="KW-1185">Reference proteome</keyword>
<accession>A0AAW1KBF4</accession>
<proteinExistence type="predicted"/>
<evidence type="ECO:0000313" key="2">
    <source>
        <dbReference type="Proteomes" id="UP001443914"/>
    </source>
</evidence>
<comment type="caution">
    <text evidence="1">The sequence shown here is derived from an EMBL/GenBank/DDBJ whole genome shotgun (WGS) entry which is preliminary data.</text>
</comment>
<dbReference type="AlphaFoldDB" id="A0AAW1KBF4"/>
<dbReference type="EMBL" id="JBDFQZ010000006">
    <property type="protein sequence ID" value="KAK9714988.1"/>
    <property type="molecule type" value="Genomic_DNA"/>
</dbReference>
<dbReference type="PANTHER" id="PTHR35046:SF26">
    <property type="entry name" value="RNA-DIRECTED DNA POLYMERASE"/>
    <property type="match status" value="1"/>
</dbReference>
<evidence type="ECO:0000313" key="1">
    <source>
        <dbReference type="EMBL" id="KAK9714988.1"/>
    </source>
</evidence>
<dbReference type="Proteomes" id="UP001443914">
    <property type="component" value="Unassembled WGS sequence"/>
</dbReference>
<reference evidence="1" key="1">
    <citation type="submission" date="2024-03" db="EMBL/GenBank/DDBJ databases">
        <title>WGS assembly of Saponaria officinalis var. Norfolk2.</title>
        <authorList>
            <person name="Jenkins J."/>
            <person name="Shu S."/>
            <person name="Grimwood J."/>
            <person name="Barry K."/>
            <person name="Goodstein D."/>
            <person name="Schmutz J."/>
            <person name="Leebens-Mack J."/>
            <person name="Osbourn A."/>
        </authorList>
    </citation>
    <scope>NUCLEOTIDE SEQUENCE [LARGE SCALE GENOMIC DNA]</scope>
    <source>
        <strain evidence="1">JIC</strain>
    </source>
</reference>
<gene>
    <name evidence="1" type="ORF">RND81_06G135900</name>
</gene>
<organism evidence="1 2">
    <name type="scientific">Saponaria officinalis</name>
    <name type="common">Common soapwort</name>
    <name type="synonym">Lychnis saponaria</name>
    <dbReference type="NCBI Taxonomy" id="3572"/>
    <lineage>
        <taxon>Eukaryota</taxon>
        <taxon>Viridiplantae</taxon>
        <taxon>Streptophyta</taxon>
        <taxon>Embryophyta</taxon>
        <taxon>Tracheophyta</taxon>
        <taxon>Spermatophyta</taxon>
        <taxon>Magnoliopsida</taxon>
        <taxon>eudicotyledons</taxon>
        <taxon>Gunneridae</taxon>
        <taxon>Pentapetalae</taxon>
        <taxon>Caryophyllales</taxon>
        <taxon>Caryophyllaceae</taxon>
        <taxon>Caryophylleae</taxon>
        <taxon>Saponaria</taxon>
    </lineage>
</organism>
<protein>
    <submittedName>
        <fullName evidence="1">Uncharacterized protein</fullName>
    </submittedName>
</protein>
<sequence>METENEIWEDFHVDSEGAEAPPVVILPPDEGNAIVLCRVMHSQPTPLEEDQRQQIFKTRCTVMEKVCHMLIDCGSCTNAATTVMVDKLNLPTLDHPQSYKLRWLSKGSEV</sequence>
<dbReference type="PANTHER" id="PTHR35046">
    <property type="entry name" value="ZINC KNUCKLE (CCHC-TYPE) FAMILY PROTEIN"/>
    <property type="match status" value="1"/>
</dbReference>